<feature type="compositionally biased region" description="Gly residues" evidence="1">
    <location>
        <begin position="36"/>
        <end position="47"/>
    </location>
</feature>
<evidence type="ECO:0000313" key="3">
    <source>
        <dbReference type="Proteomes" id="UP000603200"/>
    </source>
</evidence>
<gene>
    <name evidence="2" type="ORF">Ahu01nite_078040</name>
</gene>
<evidence type="ECO:0000313" key="2">
    <source>
        <dbReference type="EMBL" id="GIE24702.1"/>
    </source>
</evidence>
<name>A0ABQ4A1J7_9ACTN</name>
<feature type="region of interest" description="Disordered" evidence="1">
    <location>
        <begin position="95"/>
        <end position="116"/>
    </location>
</feature>
<dbReference type="EMBL" id="BOMN01000112">
    <property type="protein sequence ID" value="GIE24702.1"/>
    <property type="molecule type" value="Genomic_DNA"/>
</dbReference>
<accession>A0ABQ4A1J7</accession>
<protein>
    <submittedName>
        <fullName evidence="2">Uncharacterized protein</fullName>
    </submittedName>
</protein>
<evidence type="ECO:0000256" key="1">
    <source>
        <dbReference type="SAM" id="MobiDB-lite"/>
    </source>
</evidence>
<reference evidence="2 3" key="1">
    <citation type="submission" date="2021-01" db="EMBL/GenBank/DDBJ databases">
        <title>Whole genome shotgun sequence of Actinoplanes humidus NBRC 14915.</title>
        <authorList>
            <person name="Komaki H."/>
            <person name="Tamura T."/>
        </authorList>
    </citation>
    <scope>NUCLEOTIDE SEQUENCE [LARGE SCALE GENOMIC DNA]</scope>
    <source>
        <strain evidence="2 3">NBRC 14915</strain>
    </source>
</reference>
<comment type="caution">
    <text evidence="2">The sequence shown here is derived from an EMBL/GenBank/DDBJ whole genome shotgun (WGS) entry which is preliminary data.</text>
</comment>
<feature type="compositionally biased region" description="Polar residues" evidence="1">
    <location>
        <begin position="60"/>
        <end position="70"/>
    </location>
</feature>
<feature type="region of interest" description="Disordered" evidence="1">
    <location>
        <begin position="36"/>
        <end position="80"/>
    </location>
</feature>
<dbReference type="Proteomes" id="UP000603200">
    <property type="component" value="Unassembled WGS sequence"/>
</dbReference>
<keyword evidence="3" id="KW-1185">Reference proteome</keyword>
<proteinExistence type="predicted"/>
<sequence length="149" mass="14926">MLDRGAVVERAVEAAVQVGDVVDRRSDAVAVGEVAGDGVGDAAGGPDAGDDAVEGVDGASSENNARSLTGEQAGRCRADAAARAGDEDDLAGEQALGGGFAVGHGDQRHRLRGADTGTIGTRLPRVVPRILGPWTSTSWGCFCGTVARG</sequence>
<organism evidence="2 3">
    <name type="scientific">Winogradskya humida</name>
    <dbReference type="NCBI Taxonomy" id="113566"/>
    <lineage>
        <taxon>Bacteria</taxon>
        <taxon>Bacillati</taxon>
        <taxon>Actinomycetota</taxon>
        <taxon>Actinomycetes</taxon>
        <taxon>Micromonosporales</taxon>
        <taxon>Micromonosporaceae</taxon>
        <taxon>Winogradskya</taxon>
    </lineage>
</organism>